<protein>
    <submittedName>
        <fullName evidence="2">Glycosyltransferase involved in cell wall bisynthesis</fullName>
    </submittedName>
</protein>
<feature type="domain" description="Glycosyl transferase family 1" evidence="1">
    <location>
        <begin position="173"/>
        <end position="329"/>
    </location>
</feature>
<keyword evidence="3" id="KW-1185">Reference proteome</keyword>
<proteinExistence type="predicted"/>
<evidence type="ECO:0000259" key="1">
    <source>
        <dbReference type="Pfam" id="PF00534"/>
    </source>
</evidence>
<dbReference type="STRING" id="1244108.SAMN05444004_101543"/>
<dbReference type="PANTHER" id="PTHR12526:SF635">
    <property type="entry name" value="GLYCOSYL TRANSFERASE GROUP 1"/>
    <property type="match status" value="1"/>
</dbReference>
<dbReference type="InterPro" id="IPR001296">
    <property type="entry name" value="Glyco_trans_1"/>
</dbReference>
<dbReference type="CDD" id="cd03801">
    <property type="entry name" value="GT4_PimA-like"/>
    <property type="match status" value="1"/>
</dbReference>
<accession>A0A1H3K7H8</accession>
<name>A0A1H3K7H8_9RHOB</name>
<evidence type="ECO:0000313" key="3">
    <source>
        <dbReference type="Proteomes" id="UP000198914"/>
    </source>
</evidence>
<dbReference type="AlphaFoldDB" id="A0A1H3K7H8"/>
<dbReference type="Gene3D" id="3.40.50.2000">
    <property type="entry name" value="Glycogen Phosphorylase B"/>
    <property type="match status" value="1"/>
</dbReference>
<dbReference type="PANTHER" id="PTHR12526">
    <property type="entry name" value="GLYCOSYLTRANSFERASE"/>
    <property type="match status" value="1"/>
</dbReference>
<sequence length="346" mass="38579">MRIVVANSHVAGVHGGAEELAANLVRELGRTRGISAKLLRIPFDWSSQEDLLTQVLGLRNLDLGAIDLLIPLKFPAYFLQAPRRTAWIVHQFRQAYDMHGGPFTFFENSQKGQDVRRALIEQDTLELPRYDRLFTNSSVTQNRLFSYNGIGSDILHAPVNTPDLFACEDFEDFLFVGGRINASKRQKLVLDALAATAPDVRVVIAGPCEDDTYLADMRRLIQERELGDRVILKPTFLPREEIIDYNNRCLAAVYVPVDEDSFGYVAMEASQSGKALVTTLDSGGVADLVEDGLSGFVTAPTAEALGDAMQSLWTDRHATRDMGKRARERLDSFGLTWDRTIEMLLS</sequence>
<dbReference type="GO" id="GO:0016757">
    <property type="term" value="F:glycosyltransferase activity"/>
    <property type="evidence" value="ECO:0007669"/>
    <property type="project" value="InterPro"/>
</dbReference>
<organism evidence="2 3">
    <name type="scientific">Jannaschia faecimaris</name>
    <dbReference type="NCBI Taxonomy" id="1244108"/>
    <lineage>
        <taxon>Bacteria</taxon>
        <taxon>Pseudomonadati</taxon>
        <taxon>Pseudomonadota</taxon>
        <taxon>Alphaproteobacteria</taxon>
        <taxon>Rhodobacterales</taxon>
        <taxon>Roseobacteraceae</taxon>
        <taxon>Jannaschia</taxon>
    </lineage>
</organism>
<reference evidence="3" key="1">
    <citation type="submission" date="2016-10" db="EMBL/GenBank/DDBJ databases">
        <authorList>
            <person name="Varghese N."/>
            <person name="Submissions S."/>
        </authorList>
    </citation>
    <scope>NUCLEOTIDE SEQUENCE [LARGE SCALE GENOMIC DNA]</scope>
    <source>
        <strain evidence="3">DSM 100420</strain>
    </source>
</reference>
<dbReference type="SUPFAM" id="SSF53756">
    <property type="entry name" value="UDP-Glycosyltransferase/glycogen phosphorylase"/>
    <property type="match status" value="1"/>
</dbReference>
<evidence type="ECO:0000313" key="2">
    <source>
        <dbReference type="EMBL" id="SDY48083.1"/>
    </source>
</evidence>
<dbReference type="Proteomes" id="UP000198914">
    <property type="component" value="Unassembled WGS sequence"/>
</dbReference>
<keyword evidence="2" id="KW-0808">Transferase</keyword>
<dbReference type="OrthoDB" id="9790710at2"/>
<gene>
    <name evidence="2" type="ORF">SAMN05444004_101543</name>
</gene>
<dbReference type="EMBL" id="FNPX01000001">
    <property type="protein sequence ID" value="SDY48083.1"/>
    <property type="molecule type" value="Genomic_DNA"/>
</dbReference>
<dbReference type="RefSeq" id="WP_092641880.1">
    <property type="nucleotide sequence ID" value="NZ_FNPX01000001.1"/>
</dbReference>
<dbReference type="Pfam" id="PF00534">
    <property type="entry name" value="Glycos_transf_1"/>
    <property type="match status" value="1"/>
</dbReference>